<sequence>MPLTGQKRKRQHKHPYLSGNFAPIHHTRPLTPCSYSGQIPDDLAGGQYLRNGGNPISNQQLGRDAHWFDGDGMLAGVLFEKSTRDGSIQPSFVNQYILTDVNISASSSPTLRTPILPSITTLVNPASSLVYIILRILRTVFLAILAGLPGSKQAIKRISVANTSILYHDGRALATCESGPPMRVQLPDLDTVGWFNGEFAEGESSQHQSTAEVLGGPGLVGFMKEWTTGHPKVDPVSKEMLLFHCTFIQPYVHYSILPSSHGVSSPVGLSKSVNIPVPGVSGGKMMHDFGASRTHTVILDLPLSLDPFNLMKNRPVVSYDAKKPSRFGVFPRRDPAKVQWFETDACCIFHTANTWDVCGSDGNGDVVELNMLACRLTSATLVFNAGNIAAPPPPGSRHAEDPRRPISFFAAYENEKIYRADEDEDESSPLLHHLTPSTLNWDIEKTARENLPSEQCRLYLYTFSLSSLKSSISRQFALSTLPFEFPTLNNEYSMLKAQYIYGCSTYTSSFGAALGKATKIDVLLKMDVQNLIKTAEQHDISDGGCVDERNIDEILASSNAQDPIKAFRMPPGWFAQEATFVARREGSKWFTGKEDDGYLLFYAFDESQLDDEGNCPDKAVSELWVLDATDMKDIVAKVRLPQRVPYGLHGNWFTEKMITDQRPVESFRKLQAPGFDLSTQQVHFITQQYPLRMHKGGGVSKPRLTCEACTRRKVKCDKKVPCTNCDRSGVTCVPVERQRLPRGRHLNRRSEPSNDADVRDRLARLESLVLQQSNNLAQTKSPSNADEEGEPSSTPESRPGSFTEGHRGFPLNPSATWGDALPHPKTSTSTPSHTIGGSPFTFSDSIPTPQSFLDEVEHAAVPWLHQNLCETFISNVDPVFKVLHRPSVAAHLIKGGLYLNYPPDSPAVEALDYAIYHAAVASLTAEQAMQTFGQAKNVVIKRYRLAVEAALSRADFVVTEDLTVLQAFVLYLVATRSYDRSRRVWTLLSLAVRLAQSLNIHVDNPSVHLMRPYDREMAKRVWWAIGLLDIQAAMERGADPMITNEWLQATALPLNINDVDFSVDSEGPLIESTDYTDMTLSLVGSKAQGVGRILNFPPRLGHSQTVTDWYARHRLVEDFRLDIQNLVQWHKVDKDTEQIRWHIKQMFEGLVASMQLNAVRPLRPQPIEQPPNVKGSHLLRLAVTSLIKDKEVSDDRRNDPWIWFANLWAPWHDLAVALSELSVCEDPQLVKSCWKPINAAFSRLSDKVVDSHSTLWGPMENLMEQAKARYQSVMSNSAMPTSSIAMPMPNAIPSPARSQNSQQPSPQTANINLTHRSPQSSHSDPTFWAGFDGNQYWPSLDSELDLMSATTASDVDTAAWATWDNFLGNIQRGDEFGFSFS</sequence>
<evidence type="ECO:0000259" key="8">
    <source>
        <dbReference type="PROSITE" id="PS50048"/>
    </source>
</evidence>
<evidence type="ECO:0000256" key="4">
    <source>
        <dbReference type="ARBA" id="ARBA00023004"/>
    </source>
</evidence>
<dbReference type="SUPFAM" id="SSF57701">
    <property type="entry name" value="Zn2/Cys6 DNA-binding domain"/>
    <property type="match status" value="1"/>
</dbReference>
<name>A0A6A6W3T7_9PEZI</name>
<feature type="binding site" evidence="6">
    <location>
        <position position="350"/>
    </location>
    <ligand>
        <name>Fe cation</name>
        <dbReference type="ChEBI" id="CHEBI:24875"/>
        <note>catalytic</note>
    </ligand>
</feature>
<dbReference type="CDD" id="cd12148">
    <property type="entry name" value="fungal_TF_MHR"/>
    <property type="match status" value="1"/>
</dbReference>
<dbReference type="GO" id="GO:0010436">
    <property type="term" value="F:carotenoid dioxygenase activity"/>
    <property type="evidence" value="ECO:0007669"/>
    <property type="project" value="TreeGrafter"/>
</dbReference>
<keyword evidence="2 6" id="KW-0479">Metal-binding</keyword>
<comment type="similarity">
    <text evidence="1">Belongs to the carotenoid oxygenase family.</text>
</comment>
<dbReference type="RefSeq" id="XP_033599734.1">
    <property type="nucleotide sequence ID" value="XM_033747040.1"/>
</dbReference>
<dbReference type="EMBL" id="ML996573">
    <property type="protein sequence ID" value="KAF2757283.1"/>
    <property type="molecule type" value="Genomic_DNA"/>
</dbReference>
<dbReference type="PANTHER" id="PTHR10543">
    <property type="entry name" value="BETA-CAROTENE DIOXYGENASE"/>
    <property type="match status" value="1"/>
</dbReference>
<dbReference type="SMART" id="SM00066">
    <property type="entry name" value="GAL4"/>
    <property type="match status" value="1"/>
</dbReference>
<organism evidence="9 10">
    <name type="scientific">Pseudovirgaria hyperparasitica</name>
    <dbReference type="NCBI Taxonomy" id="470096"/>
    <lineage>
        <taxon>Eukaryota</taxon>
        <taxon>Fungi</taxon>
        <taxon>Dikarya</taxon>
        <taxon>Ascomycota</taxon>
        <taxon>Pezizomycotina</taxon>
        <taxon>Dothideomycetes</taxon>
        <taxon>Dothideomycetes incertae sedis</taxon>
        <taxon>Acrospermales</taxon>
        <taxon>Acrospermaceae</taxon>
        <taxon>Pseudovirgaria</taxon>
    </lineage>
</organism>
<dbReference type="GO" id="GO:0006351">
    <property type="term" value="P:DNA-templated transcription"/>
    <property type="evidence" value="ECO:0007669"/>
    <property type="project" value="InterPro"/>
</dbReference>
<feature type="binding site" evidence="6">
    <location>
        <position position="649"/>
    </location>
    <ligand>
        <name>Fe cation</name>
        <dbReference type="ChEBI" id="CHEBI:24875"/>
        <note>catalytic</note>
    </ligand>
</feature>
<gene>
    <name evidence="9" type="ORF">EJ05DRAFT_500825</name>
</gene>
<keyword evidence="5" id="KW-0539">Nucleus</keyword>
<feature type="region of interest" description="Disordered" evidence="7">
    <location>
        <begin position="1282"/>
        <end position="1325"/>
    </location>
</feature>
<dbReference type="InterPro" id="IPR007219">
    <property type="entry name" value="XnlR_reg_dom"/>
</dbReference>
<comment type="cofactor">
    <cofactor evidence="6">
        <name>Fe(2+)</name>
        <dbReference type="ChEBI" id="CHEBI:29033"/>
    </cofactor>
    <text evidence="6">Binds 1 Fe(2+) ion per subunit.</text>
</comment>
<evidence type="ECO:0000256" key="3">
    <source>
        <dbReference type="ARBA" id="ARBA00023002"/>
    </source>
</evidence>
<evidence type="ECO:0000313" key="9">
    <source>
        <dbReference type="EMBL" id="KAF2757283.1"/>
    </source>
</evidence>
<dbReference type="GO" id="GO:0008270">
    <property type="term" value="F:zinc ion binding"/>
    <property type="evidence" value="ECO:0007669"/>
    <property type="project" value="InterPro"/>
</dbReference>
<keyword evidence="4 6" id="KW-0408">Iron</keyword>
<proteinExistence type="inferred from homology"/>
<feature type="domain" description="Zn(2)-C6 fungal-type" evidence="8">
    <location>
        <begin position="705"/>
        <end position="733"/>
    </location>
</feature>
<dbReference type="Pfam" id="PF00172">
    <property type="entry name" value="Zn_clus"/>
    <property type="match status" value="1"/>
</dbReference>
<dbReference type="PANTHER" id="PTHR10543:SF89">
    <property type="entry name" value="CAROTENOID 9,10(9',10')-CLEAVAGE DIOXYGENASE 1"/>
    <property type="match status" value="1"/>
</dbReference>
<evidence type="ECO:0000256" key="7">
    <source>
        <dbReference type="SAM" id="MobiDB-lite"/>
    </source>
</evidence>
<dbReference type="Pfam" id="PF04082">
    <property type="entry name" value="Fungal_trans"/>
    <property type="match status" value="1"/>
</dbReference>
<dbReference type="InterPro" id="IPR001138">
    <property type="entry name" value="Zn2Cys6_DnaBD"/>
</dbReference>
<feature type="compositionally biased region" description="Polar residues" evidence="7">
    <location>
        <begin position="770"/>
        <end position="784"/>
    </location>
</feature>
<keyword evidence="10" id="KW-1185">Reference proteome</keyword>
<keyword evidence="3" id="KW-0560">Oxidoreductase</keyword>
<feature type="region of interest" description="Disordered" evidence="7">
    <location>
        <begin position="770"/>
        <end position="841"/>
    </location>
</feature>
<accession>A0A6A6W3T7</accession>
<protein>
    <submittedName>
        <fullName evidence="9">RPE65-domain-containing protein</fullName>
    </submittedName>
</protein>
<dbReference type="GO" id="GO:0016121">
    <property type="term" value="P:carotene catabolic process"/>
    <property type="evidence" value="ECO:0007669"/>
    <property type="project" value="TreeGrafter"/>
</dbReference>
<dbReference type="GeneID" id="54488094"/>
<feature type="region of interest" description="Disordered" evidence="7">
    <location>
        <begin position="1"/>
        <end position="21"/>
    </location>
</feature>
<evidence type="ECO:0000256" key="2">
    <source>
        <dbReference type="ARBA" id="ARBA00022723"/>
    </source>
</evidence>
<feature type="binding site" evidence="6">
    <location>
        <position position="287"/>
    </location>
    <ligand>
        <name>Fe cation</name>
        <dbReference type="ChEBI" id="CHEBI:24875"/>
        <note>catalytic</note>
    </ligand>
</feature>
<feature type="compositionally biased region" description="Low complexity" evidence="7">
    <location>
        <begin position="823"/>
        <end position="834"/>
    </location>
</feature>
<evidence type="ECO:0000256" key="1">
    <source>
        <dbReference type="ARBA" id="ARBA00006787"/>
    </source>
</evidence>
<dbReference type="CDD" id="cd00067">
    <property type="entry name" value="GAL4"/>
    <property type="match status" value="1"/>
</dbReference>
<dbReference type="InterPro" id="IPR036864">
    <property type="entry name" value="Zn2-C6_fun-type_DNA-bd_sf"/>
</dbReference>
<feature type="compositionally biased region" description="Polar residues" evidence="7">
    <location>
        <begin position="1296"/>
        <end position="1324"/>
    </location>
</feature>
<dbReference type="GO" id="GO:0000981">
    <property type="term" value="F:DNA-binding transcription factor activity, RNA polymerase II-specific"/>
    <property type="evidence" value="ECO:0007669"/>
    <property type="project" value="InterPro"/>
</dbReference>
<feature type="binding site" evidence="6">
    <location>
        <position position="230"/>
    </location>
    <ligand>
        <name>Fe cation</name>
        <dbReference type="ChEBI" id="CHEBI:24875"/>
        <note>catalytic</note>
    </ligand>
</feature>
<evidence type="ECO:0000256" key="5">
    <source>
        <dbReference type="ARBA" id="ARBA00023242"/>
    </source>
</evidence>
<dbReference type="PROSITE" id="PS00463">
    <property type="entry name" value="ZN2_CY6_FUNGAL_1"/>
    <property type="match status" value="1"/>
</dbReference>
<dbReference type="OrthoDB" id="1069523at2759"/>
<evidence type="ECO:0000313" key="10">
    <source>
        <dbReference type="Proteomes" id="UP000799437"/>
    </source>
</evidence>
<dbReference type="Pfam" id="PF03055">
    <property type="entry name" value="RPE65"/>
    <property type="match status" value="1"/>
</dbReference>
<dbReference type="PROSITE" id="PS50048">
    <property type="entry name" value="ZN2_CY6_FUNGAL_2"/>
    <property type="match status" value="1"/>
</dbReference>
<dbReference type="SMART" id="SM00906">
    <property type="entry name" value="Fungal_trans"/>
    <property type="match status" value="1"/>
</dbReference>
<dbReference type="InterPro" id="IPR004294">
    <property type="entry name" value="Carotenoid_Oase"/>
</dbReference>
<reference evidence="9" key="1">
    <citation type="journal article" date="2020" name="Stud. Mycol.">
        <title>101 Dothideomycetes genomes: a test case for predicting lifestyles and emergence of pathogens.</title>
        <authorList>
            <person name="Haridas S."/>
            <person name="Albert R."/>
            <person name="Binder M."/>
            <person name="Bloem J."/>
            <person name="Labutti K."/>
            <person name="Salamov A."/>
            <person name="Andreopoulos B."/>
            <person name="Baker S."/>
            <person name="Barry K."/>
            <person name="Bills G."/>
            <person name="Bluhm B."/>
            <person name="Cannon C."/>
            <person name="Castanera R."/>
            <person name="Culley D."/>
            <person name="Daum C."/>
            <person name="Ezra D."/>
            <person name="Gonzalez J."/>
            <person name="Henrissat B."/>
            <person name="Kuo A."/>
            <person name="Liang C."/>
            <person name="Lipzen A."/>
            <person name="Lutzoni F."/>
            <person name="Magnuson J."/>
            <person name="Mondo S."/>
            <person name="Nolan M."/>
            <person name="Ohm R."/>
            <person name="Pangilinan J."/>
            <person name="Park H.-J."/>
            <person name="Ramirez L."/>
            <person name="Alfaro M."/>
            <person name="Sun H."/>
            <person name="Tritt A."/>
            <person name="Yoshinaga Y."/>
            <person name="Zwiers L.-H."/>
            <person name="Turgeon B."/>
            <person name="Goodwin S."/>
            <person name="Spatafora J."/>
            <person name="Crous P."/>
            <person name="Grigoriev I."/>
        </authorList>
    </citation>
    <scope>NUCLEOTIDE SEQUENCE</scope>
    <source>
        <strain evidence="9">CBS 121739</strain>
    </source>
</reference>
<dbReference type="GO" id="GO:0003677">
    <property type="term" value="F:DNA binding"/>
    <property type="evidence" value="ECO:0007669"/>
    <property type="project" value="InterPro"/>
</dbReference>
<feature type="compositionally biased region" description="Basic residues" evidence="7">
    <location>
        <begin position="1"/>
        <end position="15"/>
    </location>
</feature>
<dbReference type="Proteomes" id="UP000799437">
    <property type="component" value="Unassembled WGS sequence"/>
</dbReference>
<dbReference type="Gene3D" id="4.10.240.10">
    <property type="entry name" value="Zn(2)-C6 fungal-type DNA-binding domain"/>
    <property type="match status" value="1"/>
</dbReference>
<evidence type="ECO:0000256" key="6">
    <source>
        <dbReference type="PIRSR" id="PIRSR604294-1"/>
    </source>
</evidence>